<evidence type="ECO:0000256" key="4">
    <source>
        <dbReference type="PROSITE-ProRule" id="PRU00335"/>
    </source>
</evidence>
<keyword evidence="2 4" id="KW-0238">DNA-binding</keyword>
<dbReference type="AlphaFoldDB" id="A0A347UEJ0"/>
<dbReference type="EMBL" id="CP032125">
    <property type="protein sequence ID" value="AXX97268.1"/>
    <property type="molecule type" value="Genomic_DNA"/>
</dbReference>
<dbReference type="InterPro" id="IPR011075">
    <property type="entry name" value="TetR_C"/>
</dbReference>
<dbReference type="OrthoDB" id="5293556at2"/>
<dbReference type="PROSITE" id="PS50977">
    <property type="entry name" value="HTH_TETR_2"/>
    <property type="match status" value="1"/>
</dbReference>
<accession>A0A347UEJ0</accession>
<dbReference type="Pfam" id="PF16925">
    <property type="entry name" value="TetR_C_13"/>
    <property type="match status" value="1"/>
</dbReference>
<reference evidence="6 7" key="1">
    <citation type="submission" date="2018-09" db="EMBL/GenBank/DDBJ databases">
        <title>Profundibacter amoris BAR1 gen. nov., sp. nov., a new member of the Roseobacter clade isolated at Lokis Castle Vent Field on the Arctic Mid-Oceanic Ridge.</title>
        <authorList>
            <person name="Le Moine Bauer S."/>
            <person name="Sjoeberg A.G."/>
            <person name="L'Haridon S."/>
            <person name="Stokke R."/>
            <person name="Roalkvam I."/>
            <person name="Steen I.H."/>
            <person name="Dahle H."/>
        </authorList>
    </citation>
    <scope>NUCLEOTIDE SEQUENCE [LARGE SCALE GENOMIC DNA]</scope>
    <source>
        <strain evidence="6 7">BAR1</strain>
    </source>
</reference>
<evidence type="ECO:0000259" key="5">
    <source>
        <dbReference type="PROSITE" id="PS50977"/>
    </source>
</evidence>
<evidence type="ECO:0000256" key="1">
    <source>
        <dbReference type="ARBA" id="ARBA00023015"/>
    </source>
</evidence>
<keyword evidence="1" id="KW-0805">Transcription regulation</keyword>
<gene>
    <name evidence="6" type="ORF">BAR1_04550</name>
</gene>
<evidence type="ECO:0000256" key="2">
    <source>
        <dbReference type="ARBA" id="ARBA00023125"/>
    </source>
</evidence>
<keyword evidence="7" id="KW-1185">Reference proteome</keyword>
<dbReference type="InterPro" id="IPR001647">
    <property type="entry name" value="HTH_TetR"/>
</dbReference>
<evidence type="ECO:0000313" key="7">
    <source>
        <dbReference type="Proteomes" id="UP000261704"/>
    </source>
</evidence>
<keyword evidence="3" id="KW-0804">Transcription</keyword>
<evidence type="ECO:0000313" key="6">
    <source>
        <dbReference type="EMBL" id="AXX97268.1"/>
    </source>
</evidence>
<name>A0A347UEJ0_9RHOB</name>
<feature type="domain" description="HTH tetR-type" evidence="5">
    <location>
        <begin position="8"/>
        <end position="68"/>
    </location>
</feature>
<dbReference type="InterPro" id="IPR036271">
    <property type="entry name" value="Tet_transcr_reg_TetR-rel_C_sf"/>
</dbReference>
<sequence length="202" mass="22227">MRIRKSAEDRKSEIEQTALDLAFKIGPSQVTTGMIAKELGLTQPAIYRHYPKKDDIWTAIALHLGAQIDANIAASSPPDLAPVERLKKLVLGHLRVVKENPALPDFMVLRDKTDGHIVVQDSIQDAMVAFRVALVSNVKNAINAGHFRADLDENDAATLIFGVIQSLVLRMMVTRKPAILMQDGPRLLYLQLTGFAPTGENP</sequence>
<dbReference type="Pfam" id="PF00440">
    <property type="entry name" value="TetR_N"/>
    <property type="match status" value="1"/>
</dbReference>
<dbReference type="Gene3D" id="1.10.357.10">
    <property type="entry name" value="Tetracycline Repressor, domain 2"/>
    <property type="match status" value="1"/>
</dbReference>
<dbReference type="PANTHER" id="PTHR30055:SF234">
    <property type="entry name" value="HTH-TYPE TRANSCRIPTIONAL REGULATOR BETI"/>
    <property type="match status" value="1"/>
</dbReference>
<dbReference type="KEGG" id="pamo:BAR1_04550"/>
<dbReference type="Proteomes" id="UP000261704">
    <property type="component" value="Chromosome"/>
</dbReference>
<dbReference type="GO" id="GO:0003700">
    <property type="term" value="F:DNA-binding transcription factor activity"/>
    <property type="evidence" value="ECO:0007669"/>
    <property type="project" value="TreeGrafter"/>
</dbReference>
<organism evidence="6 7">
    <name type="scientific">Profundibacter amoris</name>
    <dbReference type="NCBI Taxonomy" id="2171755"/>
    <lineage>
        <taxon>Bacteria</taxon>
        <taxon>Pseudomonadati</taxon>
        <taxon>Pseudomonadota</taxon>
        <taxon>Alphaproteobacteria</taxon>
        <taxon>Rhodobacterales</taxon>
        <taxon>Paracoccaceae</taxon>
        <taxon>Profundibacter</taxon>
    </lineage>
</organism>
<evidence type="ECO:0000256" key="3">
    <source>
        <dbReference type="ARBA" id="ARBA00023163"/>
    </source>
</evidence>
<dbReference type="PANTHER" id="PTHR30055">
    <property type="entry name" value="HTH-TYPE TRANSCRIPTIONAL REGULATOR RUTR"/>
    <property type="match status" value="1"/>
</dbReference>
<dbReference type="SUPFAM" id="SSF46689">
    <property type="entry name" value="Homeodomain-like"/>
    <property type="match status" value="1"/>
</dbReference>
<dbReference type="RefSeq" id="WP_118941926.1">
    <property type="nucleotide sequence ID" value="NZ_CP032125.1"/>
</dbReference>
<dbReference type="InterPro" id="IPR009057">
    <property type="entry name" value="Homeodomain-like_sf"/>
</dbReference>
<dbReference type="InterPro" id="IPR050109">
    <property type="entry name" value="HTH-type_TetR-like_transc_reg"/>
</dbReference>
<dbReference type="SUPFAM" id="SSF48498">
    <property type="entry name" value="Tetracyclin repressor-like, C-terminal domain"/>
    <property type="match status" value="1"/>
</dbReference>
<dbReference type="GO" id="GO:0000976">
    <property type="term" value="F:transcription cis-regulatory region binding"/>
    <property type="evidence" value="ECO:0007669"/>
    <property type="project" value="TreeGrafter"/>
</dbReference>
<feature type="DNA-binding region" description="H-T-H motif" evidence="4">
    <location>
        <begin position="31"/>
        <end position="50"/>
    </location>
</feature>
<proteinExistence type="predicted"/>
<protein>
    <submittedName>
        <fullName evidence="6">TetR/AcrR family transcriptional regulator</fullName>
    </submittedName>
</protein>